<organism evidence="1 2">
    <name type="scientific">Vibrio crassostreae</name>
    <dbReference type="NCBI Taxonomy" id="246167"/>
    <lineage>
        <taxon>Bacteria</taxon>
        <taxon>Pseudomonadati</taxon>
        <taxon>Pseudomonadota</taxon>
        <taxon>Gammaproteobacteria</taxon>
        <taxon>Vibrionales</taxon>
        <taxon>Vibrionaceae</taxon>
        <taxon>Vibrio</taxon>
    </lineage>
</organism>
<name>A0A822N386_9VIBR</name>
<sequence length="129" mass="14459">MQVRSHHLKVIRESYKIAPNPNIIELYCDMVDSIRPMITNRMMHSAKLIVDGKTLSSASCILGISHVAVSQSAIKGLRRLVMFYSELGGTLPRTLNGDFSLPEAKAHLDVLSKAIVFFENPEQSLYWLS</sequence>
<comment type="caution">
    <text evidence="1">The sequence shown here is derived from an EMBL/GenBank/DDBJ whole genome shotgun (WGS) entry which is preliminary data.</text>
</comment>
<accession>A0A822N386</accession>
<dbReference type="RefSeq" id="WP_048664377.1">
    <property type="nucleotide sequence ID" value="NZ_CCJV01000107.1"/>
</dbReference>
<protein>
    <submittedName>
        <fullName evidence="1">Uncharacterized protein</fullName>
    </submittedName>
</protein>
<dbReference type="EMBL" id="CCJV01000107">
    <property type="protein sequence ID" value="CDT50541.1"/>
    <property type="molecule type" value="Genomic_DNA"/>
</dbReference>
<reference evidence="2" key="1">
    <citation type="submission" date="2014-06" db="EMBL/GenBank/DDBJ databases">
        <authorList>
            <person name="Le Roux Frederique"/>
        </authorList>
    </citation>
    <scope>NUCLEOTIDE SEQUENCE [LARGE SCALE GENOMIC DNA]</scope>
    <source>
        <strain evidence="2">J5-5</strain>
    </source>
</reference>
<evidence type="ECO:0000313" key="1">
    <source>
        <dbReference type="EMBL" id="CDT50541.1"/>
    </source>
</evidence>
<proteinExistence type="predicted"/>
<dbReference type="Proteomes" id="UP000049495">
    <property type="component" value="Unassembled WGS sequence"/>
</dbReference>
<gene>
    <name evidence="1" type="ORF">VCR5J5_460001</name>
</gene>
<dbReference type="AlphaFoldDB" id="A0A822N386"/>
<evidence type="ECO:0000313" key="2">
    <source>
        <dbReference type="Proteomes" id="UP000049495"/>
    </source>
</evidence>